<comment type="caution">
    <text evidence="2">The sequence shown here is derived from an EMBL/GenBank/DDBJ whole genome shotgun (WGS) entry which is preliminary data.</text>
</comment>
<dbReference type="Proteomes" id="UP001057753">
    <property type="component" value="Unassembled WGS sequence"/>
</dbReference>
<dbReference type="PANTHER" id="PTHR34821">
    <property type="entry name" value="INNER MEMBRANE PROTEIN YDCZ"/>
    <property type="match status" value="1"/>
</dbReference>
<evidence type="ECO:0000256" key="1">
    <source>
        <dbReference type="SAM" id="Phobius"/>
    </source>
</evidence>
<keyword evidence="1" id="KW-0812">Transmembrane</keyword>
<dbReference type="PANTHER" id="PTHR34821:SF2">
    <property type="entry name" value="INNER MEMBRANE PROTEIN YDCZ"/>
    <property type="match status" value="1"/>
</dbReference>
<keyword evidence="1" id="KW-0472">Membrane</keyword>
<evidence type="ECO:0000313" key="2">
    <source>
        <dbReference type="EMBL" id="MCR6098484.1"/>
    </source>
</evidence>
<evidence type="ECO:0000313" key="3">
    <source>
        <dbReference type="Proteomes" id="UP001057753"/>
    </source>
</evidence>
<dbReference type="Pfam" id="PF04657">
    <property type="entry name" value="DMT_YdcZ"/>
    <property type="match status" value="1"/>
</dbReference>
<keyword evidence="1" id="KW-1133">Transmembrane helix</keyword>
<feature type="transmembrane region" description="Helical" evidence="1">
    <location>
        <begin position="70"/>
        <end position="90"/>
    </location>
</feature>
<protein>
    <submittedName>
        <fullName evidence="2">DMT family transporter</fullName>
    </submittedName>
</protein>
<dbReference type="InterPro" id="IPR006750">
    <property type="entry name" value="YdcZ"/>
</dbReference>
<keyword evidence="3" id="KW-1185">Reference proteome</keyword>
<feature type="transmembrane region" description="Helical" evidence="1">
    <location>
        <begin position="128"/>
        <end position="145"/>
    </location>
</feature>
<dbReference type="GO" id="GO:0005886">
    <property type="term" value="C:plasma membrane"/>
    <property type="evidence" value="ECO:0007669"/>
    <property type="project" value="TreeGrafter"/>
</dbReference>
<proteinExistence type="predicted"/>
<sequence length="147" mass="15996">MWFLLMLFALLAGMALPAQFSINAVLRSHVVSPYLAAMISFFIGTCVLLIVTLSVDKGIKIEREILQQPWWIWTGGALGALYVLATIILIPKLGAANTIAYILTGQVVMSIIIDHYGLIKVPVHEISAPRIGGALLIIIGVILVQKF</sequence>
<organism evidence="2 3">
    <name type="scientific">Salipaludibacillus agaradhaerens</name>
    <name type="common">Bacillus agaradhaerens</name>
    <dbReference type="NCBI Taxonomy" id="76935"/>
    <lineage>
        <taxon>Bacteria</taxon>
        <taxon>Bacillati</taxon>
        <taxon>Bacillota</taxon>
        <taxon>Bacilli</taxon>
        <taxon>Bacillales</taxon>
        <taxon>Bacillaceae</taxon>
    </lineage>
</organism>
<reference evidence="2" key="1">
    <citation type="submission" date="2020-06" db="EMBL/GenBank/DDBJ databases">
        <title>Insight into the genomes of haloalkaliphilic bacilli from Kenyan soda lakes.</title>
        <authorList>
            <person name="Mwirichia R."/>
            <person name="Villamizar G.C."/>
            <person name="Poehlein A."/>
            <person name="Mugweru J."/>
            <person name="Kipnyargis A."/>
            <person name="Kiplimo D."/>
            <person name="Orwa P."/>
            <person name="Daniel R."/>
        </authorList>
    </citation>
    <scope>NUCLEOTIDE SEQUENCE</scope>
    <source>
        <strain evidence="2">B1096_S55</strain>
    </source>
</reference>
<accession>A0A9Q4B545</accession>
<name>A0A9Q4B545_SALAG</name>
<feature type="transmembrane region" description="Helical" evidence="1">
    <location>
        <begin position="33"/>
        <end position="55"/>
    </location>
</feature>
<dbReference type="EMBL" id="JABXYM010000001">
    <property type="protein sequence ID" value="MCR6098484.1"/>
    <property type="molecule type" value="Genomic_DNA"/>
</dbReference>
<gene>
    <name evidence="2" type="ORF">HXA33_18400</name>
</gene>
<feature type="transmembrane region" description="Helical" evidence="1">
    <location>
        <begin position="96"/>
        <end position="116"/>
    </location>
</feature>
<dbReference type="AlphaFoldDB" id="A0A9Q4B545"/>